<evidence type="ECO:0000256" key="6">
    <source>
        <dbReference type="ARBA" id="ARBA00022857"/>
    </source>
</evidence>
<dbReference type="Gene3D" id="3.40.50.360">
    <property type="match status" value="1"/>
</dbReference>
<dbReference type="InterPro" id="IPR003097">
    <property type="entry name" value="CysJ-like_FAD-binding"/>
</dbReference>
<dbReference type="RefSeq" id="WP_159660295.1">
    <property type="nucleotide sequence ID" value="NZ_AQPF01000007.1"/>
</dbReference>
<name>A0ABQ6YA32_9GAMM</name>
<feature type="region of interest" description="Disordered" evidence="10">
    <location>
        <begin position="201"/>
        <end position="220"/>
    </location>
</feature>
<evidence type="ECO:0000256" key="8">
    <source>
        <dbReference type="ARBA" id="ARBA00023002"/>
    </source>
</evidence>
<dbReference type="InterPro" id="IPR023173">
    <property type="entry name" value="NADPH_Cyt_P450_Rdtase_alpha"/>
</dbReference>
<protein>
    <submittedName>
        <fullName evidence="13">NADPH-sulfite reductase</fullName>
    </submittedName>
</protein>
<evidence type="ECO:0000256" key="7">
    <source>
        <dbReference type="ARBA" id="ARBA00022982"/>
    </source>
</evidence>
<keyword evidence="14" id="KW-1185">Reference proteome</keyword>
<gene>
    <name evidence="13" type="ORF">A6D6_01359</name>
</gene>
<dbReference type="Pfam" id="PF00175">
    <property type="entry name" value="NAD_binding_1"/>
    <property type="match status" value="1"/>
</dbReference>
<keyword evidence="8" id="KW-0560">Oxidoreductase</keyword>
<dbReference type="SUPFAM" id="SSF52343">
    <property type="entry name" value="Ferredoxin reductase-like, C-terminal NADP-linked domain"/>
    <property type="match status" value="1"/>
</dbReference>
<dbReference type="PANTHER" id="PTHR19384:SF128">
    <property type="entry name" value="NADPH OXIDOREDUCTASE A"/>
    <property type="match status" value="1"/>
</dbReference>
<dbReference type="InterPro" id="IPR001709">
    <property type="entry name" value="Flavoprot_Pyr_Nucl_cyt_Rdtase"/>
</dbReference>
<comment type="cofactor">
    <cofactor evidence="1">
        <name>FMN</name>
        <dbReference type="ChEBI" id="CHEBI:58210"/>
    </cofactor>
</comment>
<evidence type="ECO:0000259" key="12">
    <source>
        <dbReference type="PROSITE" id="PS51384"/>
    </source>
</evidence>
<keyword evidence="7" id="KW-0813">Transport</keyword>
<keyword evidence="4" id="KW-0288">FMN</keyword>
<dbReference type="EMBL" id="AQPF01000007">
    <property type="protein sequence ID" value="KAF0806684.1"/>
    <property type="molecule type" value="Genomic_DNA"/>
</dbReference>
<evidence type="ECO:0000256" key="2">
    <source>
        <dbReference type="ARBA" id="ARBA00001974"/>
    </source>
</evidence>
<dbReference type="PROSITE" id="PS50902">
    <property type="entry name" value="FLAVODOXIN_LIKE"/>
    <property type="match status" value="1"/>
</dbReference>
<reference evidence="13 14" key="1">
    <citation type="submission" date="2012-09" db="EMBL/GenBank/DDBJ databases">
        <title>Genome Sequence of alkane-degrading Bacterium Alcanivorax sp. 6-D-6.</title>
        <authorList>
            <person name="Lai Q."/>
            <person name="Shao Z."/>
        </authorList>
    </citation>
    <scope>NUCLEOTIDE SEQUENCE [LARGE SCALE GENOMIC DNA]</scope>
    <source>
        <strain evidence="13 14">6-D-6</strain>
    </source>
</reference>
<dbReference type="Gene3D" id="2.40.30.10">
    <property type="entry name" value="Translation factors"/>
    <property type="match status" value="1"/>
</dbReference>
<evidence type="ECO:0000313" key="14">
    <source>
        <dbReference type="Proteomes" id="UP000771797"/>
    </source>
</evidence>
<evidence type="ECO:0000256" key="5">
    <source>
        <dbReference type="ARBA" id="ARBA00022827"/>
    </source>
</evidence>
<dbReference type="Pfam" id="PF00258">
    <property type="entry name" value="Flavodoxin_1"/>
    <property type="match status" value="1"/>
</dbReference>
<comment type="caution">
    <text evidence="13">The sequence shown here is derived from an EMBL/GenBank/DDBJ whole genome shotgun (WGS) entry which is preliminary data.</text>
</comment>
<dbReference type="InterPro" id="IPR017927">
    <property type="entry name" value="FAD-bd_FR_type"/>
</dbReference>
<keyword evidence="9" id="KW-0198">Cysteine biosynthesis</keyword>
<dbReference type="InterPro" id="IPR001094">
    <property type="entry name" value="Flavdoxin-like"/>
</dbReference>
<dbReference type="Gene3D" id="3.40.50.80">
    <property type="entry name" value="Nucleotide-binding domain of ferredoxin-NADP reductase (FNR) module"/>
    <property type="match status" value="1"/>
</dbReference>
<dbReference type="PROSITE" id="PS51384">
    <property type="entry name" value="FAD_FR"/>
    <property type="match status" value="1"/>
</dbReference>
<dbReference type="PANTHER" id="PTHR19384">
    <property type="entry name" value="NITRIC OXIDE SYNTHASE-RELATED"/>
    <property type="match status" value="1"/>
</dbReference>
<evidence type="ECO:0000256" key="10">
    <source>
        <dbReference type="SAM" id="MobiDB-lite"/>
    </source>
</evidence>
<sequence>MTAHATPPPFSDPQWRQVRQLLGALDERQRWWLSGYLTATGTAPDTAAARTDAPHPVLIGYGTETDNCRQLARLLSERCGAAGIATEVIDLARLRPRQLARRDHLVIITATHGDGDPPEPIQAFYQGLMGDDAPKLDNLKFAVLALGDSSYERFCVTGQEFDQRLEALGGERLIARQDCDVDFEQLARDWIARLLEALPKTGNTDAAPGPSPAPASSPFRYDKHHPLTVEVLVNQNLSAADRRQPIHHLELALDQAIPDLLPGDAVGILADNPPELVAAVLDACELSGEQPVTVNDDAQPLVQALRQSRDLTIVGTGFLTFWAEHSNAPALKTLCEAESREQRAFLRQHQLLDLLSQYPAHAPAQALVNALRPLQPRLYDVANSLAELDDELHLTIKAFRYPFRERHEQGIASRYLLDLQPGDPVRLYPHRNTRFRLPDDDAPLILIAEGTGIAPYRAFLQALSQRPQRPPCWLVFAEQRFEEDFLYQLDIQQAHADGVLEQVDTVFYQDRPGASLIDPLLNQIDRLASWIEQGAHLYLCGDKGRLSDLENSLKTALDQRQGDGAWKQLGRNKRLHRNLY</sequence>
<dbReference type="Gene3D" id="1.20.990.10">
    <property type="entry name" value="NADPH-cytochrome p450 Reductase, Chain A, domain 3"/>
    <property type="match status" value="1"/>
</dbReference>
<dbReference type="Pfam" id="PF00667">
    <property type="entry name" value="FAD_binding_1"/>
    <property type="match status" value="1"/>
</dbReference>
<proteinExistence type="predicted"/>
<organism evidence="13 14">
    <name type="scientific">Alcanivorax xiamenensis</name>
    <dbReference type="NCBI Taxonomy" id="1177156"/>
    <lineage>
        <taxon>Bacteria</taxon>
        <taxon>Pseudomonadati</taxon>
        <taxon>Pseudomonadota</taxon>
        <taxon>Gammaproteobacteria</taxon>
        <taxon>Oceanospirillales</taxon>
        <taxon>Alcanivoracaceae</taxon>
        <taxon>Alcanivorax</taxon>
    </lineage>
</organism>
<dbReference type="SUPFAM" id="SSF52218">
    <property type="entry name" value="Flavoproteins"/>
    <property type="match status" value="1"/>
</dbReference>
<keyword evidence="5" id="KW-0274">FAD</keyword>
<dbReference type="InterPro" id="IPR029039">
    <property type="entry name" value="Flavoprotein-like_sf"/>
</dbReference>
<keyword evidence="6" id="KW-0521">NADP</keyword>
<evidence type="ECO:0000256" key="3">
    <source>
        <dbReference type="ARBA" id="ARBA00022630"/>
    </source>
</evidence>
<dbReference type="PRINTS" id="PR00369">
    <property type="entry name" value="FLAVODOXIN"/>
</dbReference>
<evidence type="ECO:0000259" key="11">
    <source>
        <dbReference type="PROSITE" id="PS50902"/>
    </source>
</evidence>
<evidence type="ECO:0000256" key="9">
    <source>
        <dbReference type="ARBA" id="ARBA00023192"/>
    </source>
</evidence>
<evidence type="ECO:0000256" key="1">
    <source>
        <dbReference type="ARBA" id="ARBA00001917"/>
    </source>
</evidence>
<evidence type="ECO:0000256" key="4">
    <source>
        <dbReference type="ARBA" id="ARBA00022643"/>
    </source>
</evidence>
<dbReference type="InterPro" id="IPR001433">
    <property type="entry name" value="OxRdtase_FAD/NAD-bd"/>
</dbReference>
<feature type="domain" description="Flavodoxin-like" evidence="11">
    <location>
        <begin position="57"/>
        <end position="195"/>
    </location>
</feature>
<keyword evidence="9" id="KW-0028">Amino-acid biosynthesis</keyword>
<dbReference type="PRINTS" id="PR00371">
    <property type="entry name" value="FPNCR"/>
</dbReference>
<evidence type="ECO:0000313" key="13">
    <source>
        <dbReference type="EMBL" id="KAF0806684.1"/>
    </source>
</evidence>
<dbReference type="Proteomes" id="UP000771797">
    <property type="component" value="Unassembled WGS sequence"/>
</dbReference>
<feature type="domain" description="FAD-binding FR-type" evidence="12">
    <location>
        <begin position="224"/>
        <end position="438"/>
    </location>
</feature>
<dbReference type="SUPFAM" id="SSF63380">
    <property type="entry name" value="Riboflavin synthase domain-like"/>
    <property type="match status" value="1"/>
</dbReference>
<keyword evidence="7" id="KW-0249">Electron transport</keyword>
<keyword evidence="3" id="KW-0285">Flavoprotein</keyword>
<dbReference type="InterPro" id="IPR039261">
    <property type="entry name" value="FNR_nucleotide-bd"/>
</dbReference>
<comment type="cofactor">
    <cofactor evidence="2">
        <name>FAD</name>
        <dbReference type="ChEBI" id="CHEBI:57692"/>
    </cofactor>
</comment>
<dbReference type="InterPro" id="IPR017938">
    <property type="entry name" value="Riboflavin_synthase-like_b-brl"/>
</dbReference>
<accession>A0ABQ6YA32</accession>
<dbReference type="InterPro" id="IPR008254">
    <property type="entry name" value="Flavodoxin/NO_synth"/>
</dbReference>